<dbReference type="AlphaFoldDB" id="A0A0C5RKY1"/>
<keyword evidence="1" id="KW-1133">Transmembrane helix</keyword>
<gene>
    <name evidence="2" type="ORF">JM47_00035</name>
</gene>
<proteinExistence type="predicted"/>
<protein>
    <submittedName>
        <fullName evidence="2">Uncharacterized protein</fullName>
    </submittedName>
</protein>
<sequence length="196" mass="21043">MSSLGYVVSELFNGAAASDKVALEGKWGELTEISQSDVSASGISIAIAVFSVIGTLVIGFSTLPQTIKTLKDRDTVTVNFALFFITGVATVFLTIYGIGLVAVNPNSAAFLIQNGESYLMTKSGEYVLNNSEWVAGYLIPGIFLIFCEFLCATTSFIVAFLKLSNMKKAKQNGMSEADYYEKIVKPSLNLKTKGAN</sequence>
<dbReference type="Proteomes" id="UP000032261">
    <property type="component" value="Chromosome"/>
</dbReference>
<dbReference type="PATRIC" id="fig|42094.4.peg.7"/>
<dbReference type="RefSeq" id="WP_208895018.1">
    <property type="nucleotide sequence ID" value="NZ_CP009770.1"/>
</dbReference>
<name>A0A0C5RKY1_9BACT</name>
<dbReference type="EMBL" id="CP009770">
    <property type="protein sequence ID" value="AJQ45072.1"/>
    <property type="molecule type" value="Genomic_DNA"/>
</dbReference>
<evidence type="ECO:0000313" key="3">
    <source>
        <dbReference type="Proteomes" id="UP000032261"/>
    </source>
</evidence>
<keyword evidence="1" id="KW-0812">Transmembrane</keyword>
<feature type="transmembrane region" description="Helical" evidence="1">
    <location>
        <begin position="137"/>
        <end position="161"/>
    </location>
</feature>
<evidence type="ECO:0000313" key="2">
    <source>
        <dbReference type="EMBL" id="AJQ45072.1"/>
    </source>
</evidence>
<feature type="transmembrane region" description="Helical" evidence="1">
    <location>
        <begin position="43"/>
        <end position="64"/>
    </location>
</feature>
<organism evidence="2 3">
    <name type="scientific">Ureaplasma diversum</name>
    <dbReference type="NCBI Taxonomy" id="42094"/>
    <lineage>
        <taxon>Bacteria</taxon>
        <taxon>Bacillati</taxon>
        <taxon>Mycoplasmatota</taxon>
        <taxon>Mycoplasmoidales</taxon>
        <taxon>Mycoplasmoidaceae</taxon>
        <taxon>Ureaplasma</taxon>
    </lineage>
</organism>
<dbReference type="STRING" id="42094.JM47_00035"/>
<reference evidence="2 3" key="1">
    <citation type="journal article" date="2015" name="Genome Announc.">
        <title>Genome Sequence of Ureaplasma diversum Strain ATCC 49782.</title>
        <authorList>
            <person name="Marques L.M."/>
            <person name="Guimaraes A.M."/>
            <person name="Martins H.B."/>
            <person name="Rezende I.S."/>
            <person name="Barbosa M.S."/>
            <person name="Campos G.B."/>
            <person name="do Nascimento N.C."/>
            <person name="Dos Santos A.P."/>
            <person name="Amorim A.T."/>
            <person name="Santos V.M."/>
            <person name="Messick J.B."/>
            <person name="Timenetsky J."/>
        </authorList>
    </citation>
    <scope>NUCLEOTIDE SEQUENCE [LARGE SCALE GENOMIC DNA]</scope>
    <source>
        <strain evidence="2 3">ATCC 49782</strain>
    </source>
</reference>
<keyword evidence="1" id="KW-0472">Membrane</keyword>
<accession>A0A0C5RKY1</accession>
<evidence type="ECO:0000256" key="1">
    <source>
        <dbReference type="SAM" id="Phobius"/>
    </source>
</evidence>
<feature type="transmembrane region" description="Helical" evidence="1">
    <location>
        <begin position="76"/>
        <end position="98"/>
    </location>
</feature>
<dbReference type="KEGG" id="ude:JM47_00035"/>
<dbReference type="Gene3D" id="1.20.1280.290">
    <property type="match status" value="1"/>
</dbReference>
<dbReference type="HOGENOM" id="CLU_1453826_0_0_14"/>